<sequence length="195" mass="20662">MQQSHAEVEITPGNGDDAVKPVDPNDPSKPYPGDPVDPGNPGTGSKGHLTIDFISNLKFEVDGGEQGPITTTAKNQLAMVQISDRRSTGAGWTLQVHPSVPTSRQYTLQTTIDLGAVKLKPVTANVSAAPQLVNRVLRAGMVNNVLVANRQAGVGTWLLVLNQTNAPTQLVIHNQTLHAGNYVGTMTWSLTNAPS</sequence>
<accession>A0ABW4C0A2</accession>
<dbReference type="InterPro" id="IPR027994">
    <property type="entry name" value="WxL_dom"/>
</dbReference>
<feature type="domain" description="WxL" evidence="2">
    <location>
        <begin position="3"/>
        <end position="194"/>
    </location>
</feature>
<dbReference type="Proteomes" id="UP001597188">
    <property type="component" value="Unassembled WGS sequence"/>
</dbReference>
<evidence type="ECO:0000256" key="1">
    <source>
        <dbReference type="SAM" id="MobiDB-lite"/>
    </source>
</evidence>
<evidence type="ECO:0000313" key="3">
    <source>
        <dbReference type="EMBL" id="MFD1420631.1"/>
    </source>
</evidence>
<comment type="caution">
    <text evidence="3">The sequence shown here is derived from an EMBL/GenBank/DDBJ whole genome shotgun (WGS) entry which is preliminary data.</text>
</comment>
<dbReference type="Pfam" id="PF13731">
    <property type="entry name" value="WxL"/>
    <property type="match status" value="1"/>
</dbReference>
<evidence type="ECO:0000259" key="2">
    <source>
        <dbReference type="Pfam" id="PF13731"/>
    </source>
</evidence>
<keyword evidence="4" id="KW-1185">Reference proteome</keyword>
<protein>
    <submittedName>
        <fullName evidence="3">WxL domain-containing protein</fullName>
    </submittedName>
</protein>
<name>A0ABW4C0A2_9LACO</name>
<proteinExistence type="predicted"/>
<evidence type="ECO:0000313" key="4">
    <source>
        <dbReference type="Proteomes" id="UP001597188"/>
    </source>
</evidence>
<gene>
    <name evidence="3" type="ORF">ACFQ5L_06660</name>
</gene>
<reference evidence="4" key="1">
    <citation type="journal article" date="2019" name="Int. J. Syst. Evol. Microbiol.">
        <title>The Global Catalogue of Microorganisms (GCM) 10K type strain sequencing project: providing services to taxonomists for standard genome sequencing and annotation.</title>
        <authorList>
            <consortium name="The Broad Institute Genomics Platform"/>
            <consortium name="The Broad Institute Genome Sequencing Center for Infectious Disease"/>
            <person name="Wu L."/>
            <person name="Ma J."/>
        </authorList>
    </citation>
    <scope>NUCLEOTIDE SEQUENCE [LARGE SCALE GENOMIC DNA]</scope>
    <source>
        <strain evidence="4">CCM 8931</strain>
    </source>
</reference>
<dbReference type="RefSeq" id="WP_171001572.1">
    <property type="nucleotide sequence ID" value="NZ_BJDL01000018.1"/>
</dbReference>
<dbReference type="EMBL" id="JBHTOJ010000015">
    <property type="protein sequence ID" value="MFD1420631.1"/>
    <property type="molecule type" value="Genomic_DNA"/>
</dbReference>
<feature type="region of interest" description="Disordered" evidence="1">
    <location>
        <begin position="1"/>
        <end position="49"/>
    </location>
</feature>
<organism evidence="3 4">
    <name type="scientific">Lactiplantibacillus songbeiensis</name>
    <dbReference type="NCBI Taxonomy" id="2559920"/>
    <lineage>
        <taxon>Bacteria</taxon>
        <taxon>Bacillati</taxon>
        <taxon>Bacillota</taxon>
        <taxon>Bacilli</taxon>
        <taxon>Lactobacillales</taxon>
        <taxon>Lactobacillaceae</taxon>
        <taxon>Lactiplantibacillus</taxon>
    </lineage>
</organism>